<keyword evidence="6" id="KW-1185">Reference proteome</keyword>
<dbReference type="Gene3D" id="3.40.50.1820">
    <property type="entry name" value="alpha/beta hydrolase"/>
    <property type="match status" value="1"/>
</dbReference>
<dbReference type="Pfam" id="PF07859">
    <property type="entry name" value="Abhydrolase_3"/>
    <property type="match status" value="1"/>
</dbReference>
<dbReference type="PANTHER" id="PTHR48081">
    <property type="entry name" value="AB HYDROLASE SUPERFAMILY PROTEIN C4A8.06C"/>
    <property type="match status" value="1"/>
</dbReference>
<evidence type="ECO:0000313" key="5">
    <source>
        <dbReference type="EMBL" id="MFD1911028.1"/>
    </source>
</evidence>
<dbReference type="InterPro" id="IPR013094">
    <property type="entry name" value="AB_hydrolase_3"/>
</dbReference>
<dbReference type="PANTHER" id="PTHR48081:SF8">
    <property type="entry name" value="ALPHA_BETA HYDROLASE FOLD-3 DOMAIN-CONTAINING PROTEIN-RELATED"/>
    <property type="match status" value="1"/>
</dbReference>
<sequence length="297" mass="31098">MRPVPSEPEILDFIDQVARFYPDDATGASVAQQRAWYDQLCRAFDPPPPAGLTWEDGTEAGIPVRRYRPATLHHDAVVLYLHGGGFVVGSRDSHHAICAELSAALGVALIAVDYRLAPEHRWPAPAEDCAAVLAALTGAGQSVILAGDSAGGQLAAGVALGAERGALRGLALIYPTLGGDTCAGSYVEMAEAPGLTTADVLYYRAILAAPADDPVANPLLAADLSHLPPTFVTAARFDPLRDDAAAFASRLIAADVACSYRCEPQMVHGWLRARHMSPGARAGFAALVHGMAGFLTP</sequence>
<proteinExistence type="inferred from homology"/>
<accession>A0ABW4S1S6</accession>
<evidence type="ECO:0000256" key="1">
    <source>
        <dbReference type="ARBA" id="ARBA00010515"/>
    </source>
</evidence>
<comment type="caution">
    <text evidence="5">The sequence shown here is derived from an EMBL/GenBank/DDBJ whole genome shotgun (WGS) entry which is preliminary data.</text>
</comment>
<dbReference type="PROSITE" id="PS01174">
    <property type="entry name" value="LIPASE_GDXG_SER"/>
    <property type="match status" value="1"/>
</dbReference>
<name>A0ABW4S1S6_9RHOB</name>
<dbReference type="RefSeq" id="WP_390259119.1">
    <property type="nucleotide sequence ID" value="NZ_JBHUGH010000002.1"/>
</dbReference>
<dbReference type="Proteomes" id="UP001597353">
    <property type="component" value="Unassembled WGS sequence"/>
</dbReference>
<keyword evidence="2 5" id="KW-0378">Hydrolase</keyword>
<dbReference type="InterPro" id="IPR033140">
    <property type="entry name" value="Lipase_GDXG_put_SER_AS"/>
</dbReference>
<dbReference type="PROSITE" id="PS01173">
    <property type="entry name" value="LIPASE_GDXG_HIS"/>
    <property type="match status" value="1"/>
</dbReference>
<evidence type="ECO:0000259" key="4">
    <source>
        <dbReference type="Pfam" id="PF07859"/>
    </source>
</evidence>
<protein>
    <submittedName>
        <fullName evidence="5">Alpha/beta hydrolase</fullName>
    </submittedName>
</protein>
<dbReference type="InterPro" id="IPR002168">
    <property type="entry name" value="Lipase_GDXG_HIS_AS"/>
</dbReference>
<reference evidence="6" key="1">
    <citation type="journal article" date="2019" name="Int. J. Syst. Evol. Microbiol.">
        <title>The Global Catalogue of Microorganisms (GCM) 10K type strain sequencing project: providing services to taxonomists for standard genome sequencing and annotation.</title>
        <authorList>
            <consortium name="The Broad Institute Genomics Platform"/>
            <consortium name="The Broad Institute Genome Sequencing Center for Infectious Disease"/>
            <person name="Wu L."/>
            <person name="Ma J."/>
        </authorList>
    </citation>
    <scope>NUCLEOTIDE SEQUENCE [LARGE SCALE GENOMIC DNA]</scope>
    <source>
        <strain evidence="6">CGMCC 4.7242</strain>
    </source>
</reference>
<evidence type="ECO:0000256" key="2">
    <source>
        <dbReference type="ARBA" id="ARBA00022801"/>
    </source>
</evidence>
<comment type="similarity">
    <text evidence="1">Belongs to the 'GDXG' lipolytic enzyme family.</text>
</comment>
<dbReference type="GO" id="GO:0016787">
    <property type="term" value="F:hydrolase activity"/>
    <property type="evidence" value="ECO:0007669"/>
    <property type="project" value="UniProtKB-KW"/>
</dbReference>
<dbReference type="InterPro" id="IPR029058">
    <property type="entry name" value="AB_hydrolase_fold"/>
</dbReference>
<gene>
    <name evidence="5" type="ORF">ACFSGJ_02220</name>
</gene>
<evidence type="ECO:0000256" key="3">
    <source>
        <dbReference type="PROSITE-ProRule" id="PRU10038"/>
    </source>
</evidence>
<dbReference type="SUPFAM" id="SSF53474">
    <property type="entry name" value="alpha/beta-Hydrolases"/>
    <property type="match status" value="1"/>
</dbReference>
<dbReference type="EMBL" id="JBHUGH010000002">
    <property type="protein sequence ID" value="MFD1911028.1"/>
    <property type="molecule type" value="Genomic_DNA"/>
</dbReference>
<feature type="domain" description="Alpha/beta hydrolase fold-3" evidence="4">
    <location>
        <begin position="78"/>
        <end position="271"/>
    </location>
</feature>
<organism evidence="5 6">
    <name type="scientific">Halodurantibacterium flavum</name>
    <dbReference type="NCBI Taxonomy" id="1382802"/>
    <lineage>
        <taxon>Bacteria</taxon>
        <taxon>Pseudomonadati</taxon>
        <taxon>Pseudomonadota</taxon>
        <taxon>Alphaproteobacteria</taxon>
        <taxon>Rhodobacterales</taxon>
        <taxon>Paracoccaceae</taxon>
        <taxon>Halodurantibacterium</taxon>
    </lineage>
</organism>
<feature type="active site" evidence="3">
    <location>
        <position position="149"/>
    </location>
</feature>
<evidence type="ECO:0000313" key="6">
    <source>
        <dbReference type="Proteomes" id="UP001597353"/>
    </source>
</evidence>
<dbReference type="InterPro" id="IPR050300">
    <property type="entry name" value="GDXG_lipolytic_enzyme"/>
</dbReference>